<evidence type="ECO:0000313" key="7">
    <source>
        <dbReference type="EMBL" id="SCG63703.1"/>
    </source>
</evidence>
<feature type="domain" description="FAD/NAD(P)-binding" evidence="5">
    <location>
        <begin position="149"/>
        <end position="482"/>
    </location>
</feature>
<dbReference type="GO" id="GO:0051536">
    <property type="term" value="F:iron-sulfur cluster binding"/>
    <property type="evidence" value="ECO:0007669"/>
    <property type="project" value="InterPro"/>
</dbReference>
<dbReference type="PANTHER" id="PTHR43100">
    <property type="entry name" value="GLUTAMATE SYNTHASE [NADPH] SMALL CHAIN"/>
    <property type="match status" value="1"/>
</dbReference>
<evidence type="ECO:0000259" key="6">
    <source>
        <dbReference type="Pfam" id="PF14691"/>
    </source>
</evidence>
<evidence type="ECO:0000256" key="4">
    <source>
        <dbReference type="ARBA" id="ARBA00029440"/>
    </source>
</evidence>
<dbReference type="Pfam" id="PF14691">
    <property type="entry name" value="Fer4_20"/>
    <property type="match status" value="1"/>
</dbReference>
<keyword evidence="2" id="KW-0560">Oxidoreductase</keyword>
<dbReference type="InterPro" id="IPR009051">
    <property type="entry name" value="Helical_ferredxn"/>
</dbReference>
<dbReference type="SUPFAM" id="SSF51971">
    <property type="entry name" value="Nucleotide-binding domain"/>
    <property type="match status" value="2"/>
</dbReference>
<accession>A0A1C5IZP5</accession>
<evidence type="ECO:0000259" key="5">
    <source>
        <dbReference type="Pfam" id="PF07992"/>
    </source>
</evidence>
<dbReference type="InterPro" id="IPR023753">
    <property type="entry name" value="FAD/NAD-binding_dom"/>
</dbReference>
<dbReference type="RefSeq" id="WP_089013432.1">
    <property type="nucleotide sequence ID" value="NZ_LT607754.1"/>
</dbReference>
<comment type="pathway">
    <text evidence="4">Amino-acid biosynthesis.</text>
</comment>
<dbReference type="GO" id="GO:0016639">
    <property type="term" value="F:oxidoreductase activity, acting on the CH-NH2 group of donors, NAD or NADP as acceptor"/>
    <property type="evidence" value="ECO:0007669"/>
    <property type="project" value="InterPro"/>
</dbReference>
<gene>
    <name evidence="7" type="ORF">GA0070613_3731</name>
</gene>
<dbReference type="InterPro" id="IPR006005">
    <property type="entry name" value="Glut_synth_ssu1"/>
</dbReference>
<dbReference type="Gene3D" id="3.50.50.60">
    <property type="entry name" value="FAD/NAD(P)-binding domain"/>
    <property type="match status" value="2"/>
</dbReference>
<dbReference type="Gene3D" id="1.10.1060.10">
    <property type="entry name" value="Alpha-helical ferredoxin"/>
    <property type="match status" value="1"/>
</dbReference>
<dbReference type="Pfam" id="PF07992">
    <property type="entry name" value="Pyr_redox_2"/>
    <property type="match status" value="1"/>
</dbReference>
<dbReference type="InterPro" id="IPR051394">
    <property type="entry name" value="Glutamate_Synthase"/>
</dbReference>
<reference evidence="8" key="1">
    <citation type="submission" date="2016-06" db="EMBL/GenBank/DDBJ databases">
        <authorList>
            <person name="Varghese N."/>
            <person name="Submissions Spin"/>
        </authorList>
    </citation>
    <scope>NUCLEOTIDE SEQUENCE [LARGE SCALE GENOMIC DNA]</scope>
    <source>
        <strain evidence="8">DSM 43819</strain>
    </source>
</reference>
<evidence type="ECO:0000313" key="8">
    <source>
        <dbReference type="Proteomes" id="UP000198221"/>
    </source>
</evidence>
<keyword evidence="1" id="KW-0028">Amino-acid biosynthesis</keyword>
<dbReference type="InterPro" id="IPR036188">
    <property type="entry name" value="FAD/NAD-bd_sf"/>
</dbReference>
<sequence>MPDPNGFLRYNRRLPARRPVPVRITDWREVYPPAGEELIREQATRCMDCGIPFCQSDTAGCPLGNRIPDWNDLVRTGNWDAAVESLHATNNFPEFTGRLCPAPCEAACVLGIGGGEPVTIKQVEMEIADAAVARGGLRPRPVPAPTGRSVAVVGSGPAGLAAAQQLARAGHAVTVYERDDALGGLLRYGIPDFKLEKQHIDKRLAQLAAEGVRFRTGVDVGVDVTAEQLHAEHDAVLLACGALQGRDTPETPGRRLRGVHQAMAHLVAANRVVAAAAAGRHAAAGEGRPALAVLSDGTPIDAAGKHVVIIGGGDTAADCLGVAHRQGAAGVHQLDLYPEPPTSRDAARDPWPTWPWVLRSYPAHEEGGERVFAVAVQEFVDDGTGQVKGVRIAEVTVEKHDGRRIVTALPGSERELPADLVLLAIGFEGTEEQPLLAQFGVARNARGAVDARPDWQTDADGVFVAGDMHRGASLIVWAIAEGRAAAAAIHSYLGGVGTLPAPVDPAAQPLAAR</sequence>
<dbReference type="InterPro" id="IPR028261">
    <property type="entry name" value="DPD_II"/>
</dbReference>
<keyword evidence="3" id="KW-0314">Glutamate biosynthesis</keyword>
<dbReference type="EMBL" id="LT607754">
    <property type="protein sequence ID" value="SCG63703.1"/>
    <property type="molecule type" value="Genomic_DNA"/>
</dbReference>
<dbReference type="NCBIfam" id="TIGR01317">
    <property type="entry name" value="GOGAT_sm_gam"/>
    <property type="match status" value="1"/>
</dbReference>
<feature type="domain" description="Dihydroprymidine dehydrogenase" evidence="6">
    <location>
        <begin position="24"/>
        <end position="134"/>
    </location>
</feature>
<proteinExistence type="predicted"/>
<name>A0A1C5IZP5_9ACTN</name>
<dbReference type="GO" id="GO:0006537">
    <property type="term" value="P:glutamate biosynthetic process"/>
    <property type="evidence" value="ECO:0007669"/>
    <property type="project" value="UniProtKB-KW"/>
</dbReference>
<organism evidence="7 8">
    <name type="scientific">Micromonospora inositola</name>
    <dbReference type="NCBI Taxonomy" id="47865"/>
    <lineage>
        <taxon>Bacteria</taxon>
        <taxon>Bacillati</taxon>
        <taxon>Actinomycetota</taxon>
        <taxon>Actinomycetes</taxon>
        <taxon>Micromonosporales</taxon>
        <taxon>Micromonosporaceae</taxon>
        <taxon>Micromonospora</taxon>
    </lineage>
</organism>
<evidence type="ECO:0000256" key="3">
    <source>
        <dbReference type="ARBA" id="ARBA00023164"/>
    </source>
</evidence>
<dbReference type="Proteomes" id="UP000198221">
    <property type="component" value="Chromosome I"/>
</dbReference>
<dbReference type="OrthoDB" id="9803192at2"/>
<dbReference type="SUPFAM" id="SSF46548">
    <property type="entry name" value="alpha-helical ferredoxin"/>
    <property type="match status" value="1"/>
</dbReference>
<dbReference type="PANTHER" id="PTHR43100:SF1">
    <property type="entry name" value="GLUTAMATE SYNTHASE [NADPH] SMALL CHAIN"/>
    <property type="match status" value="1"/>
</dbReference>
<dbReference type="PRINTS" id="PR00419">
    <property type="entry name" value="ADXRDTASE"/>
</dbReference>
<evidence type="ECO:0000256" key="2">
    <source>
        <dbReference type="ARBA" id="ARBA00023002"/>
    </source>
</evidence>
<keyword evidence="8" id="KW-1185">Reference proteome</keyword>
<protein>
    <submittedName>
        <fullName evidence="7">Glutamate synthase (NADH) small subunit</fullName>
    </submittedName>
</protein>
<dbReference type="AlphaFoldDB" id="A0A1C5IZP5"/>
<evidence type="ECO:0000256" key="1">
    <source>
        <dbReference type="ARBA" id="ARBA00022605"/>
    </source>
</evidence>